<reference evidence="3" key="1">
    <citation type="journal article" date="2023" name="Mol. Phylogenet. Evol.">
        <title>Genome-scale phylogeny and comparative genomics of the fungal order Sordariales.</title>
        <authorList>
            <person name="Hensen N."/>
            <person name="Bonometti L."/>
            <person name="Westerberg I."/>
            <person name="Brannstrom I.O."/>
            <person name="Guillou S."/>
            <person name="Cros-Aarteil S."/>
            <person name="Calhoun S."/>
            <person name="Haridas S."/>
            <person name="Kuo A."/>
            <person name="Mondo S."/>
            <person name="Pangilinan J."/>
            <person name="Riley R."/>
            <person name="LaButti K."/>
            <person name="Andreopoulos B."/>
            <person name="Lipzen A."/>
            <person name="Chen C."/>
            <person name="Yan M."/>
            <person name="Daum C."/>
            <person name="Ng V."/>
            <person name="Clum A."/>
            <person name="Steindorff A."/>
            <person name="Ohm R.A."/>
            <person name="Martin F."/>
            <person name="Silar P."/>
            <person name="Natvig D.O."/>
            <person name="Lalanne C."/>
            <person name="Gautier V."/>
            <person name="Ament-Velasquez S.L."/>
            <person name="Kruys A."/>
            <person name="Hutchinson M.I."/>
            <person name="Powell A.J."/>
            <person name="Barry K."/>
            <person name="Miller A.N."/>
            <person name="Grigoriev I.V."/>
            <person name="Debuchy R."/>
            <person name="Gladieux P."/>
            <person name="Hiltunen Thoren M."/>
            <person name="Johannesson H."/>
        </authorList>
    </citation>
    <scope>NUCLEOTIDE SEQUENCE</scope>
    <source>
        <strain evidence="3">SMH4131-1</strain>
    </source>
</reference>
<dbReference type="GO" id="GO:0004674">
    <property type="term" value="F:protein serine/threonine kinase activity"/>
    <property type="evidence" value="ECO:0007669"/>
    <property type="project" value="TreeGrafter"/>
</dbReference>
<feature type="compositionally biased region" description="Polar residues" evidence="1">
    <location>
        <begin position="23"/>
        <end position="39"/>
    </location>
</feature>
<evidence type="ECO:0000256" key="1">
    <source>
        <dbReference type="SAM" id="MobiDB-lite"/>
    </source>
</evidence>
<name>A0AAE0J466_9PEZI</name>
<dbReference type="Proteomes" id="UP001286456">
    <property type="component" value="Unassembled WGS sequence"/>
</dbReference>
<evidence type="ECO:0000313" key="3">
    <source>
        <dbReference type="EMBL" id="KAK3335916.1"/>
    </source>
</evidence>
<dbReference type="InterPro" id="IPR011009">
    <property type="entry name" value="Kinase-like_dom_sf"/>
</dbReference>
<sequence>MVEHSDGFKERARDNLDHELVPFSSTLKSSGPHESQSSKVIKILINDGETESDTAIDGVASIKPRNSDTANVSVSDSTEDDSPSSVSSEPDSDSKSSFESSDDQRWAGGNLHNAIIKERKTTIEEPDSQLMRMHREARKAKKFSARISGSIKEQRRRGKKRSLQSRLFELLQPTDPERKGFFPAGVLADMITTDCVRNELSKHLEDTHDDQAIARYARQICQYSGGGGEPGGKMGPFCKVFVILVLVEEVRAIVKLLELPAREQVKDSDLPLIKAHRSGHGGVFDLRRSRQPRSKLKCFGKGWTQLHIMNFEEWQWTTLAPFFGKHNQRKEVMHYTFQPQVTLPFTFDGRRGTKGGKEKIGGFGRVFEADIHPDHHDFHEEVCNRSLGTTDRNENTNADCTCKLSFAIKCLHSQDRVEFKREVDTLKKLSNGSHPHLISLLATYEQHGNFYLIFPRADIDLLGYWKQINPTPGMDRDTVLWVAQQCKGIANGVLKIHEYHTSNLRLELESSGKVFGNHGDIKPENVLWFSDSAPDKVETGSRACGVLKLSDFGGAEFSTHRTASMIQNNNSALSYDYRAPERDLPGGGRKGRQYDIWTLGYLYLGLITWLLGGAKLVQEFLEKRTSPDHMYPYEVEPGKAIQKATVKPQVTAPGTDKYHRLKFIERLYSMDNCTKFIHEFLDLVKDGMLVVKKNDPQRRDRLTIQEVHVKLHRMVEKCDKDTAYCCGMDTA</sequence>
<dbReference type="PROSITE" id="PS50011">
    <property type="entry name" value="PROTEIN_KINASE_DOM"/>
    <property type="match status" value="1"/>
</dbReference>
<dbReference type="PANTHER" id="PTHR24359">
    <property type="entry name" value="SERINE/THREONINE-PROTEIN KINASE SBK1"/>
    <property type="match status" value="1"/>
</dbReference>
<feature type="region of interest" description="Disordered" evidence="1">
    <location>
        <begin position="1"/>
        <end position="109"/>
    </location>
</feature>
<keyword evidence="4" id="KW-1185">Reference proteome</keyword>
<dbReference type="SMART" id="SM00220">
    <property type="entry name" value="S_TKc"/>
    <property type="match status" value="1"/>
</dbReference>
<comment type="caution">
    <text evidence="3">The sequence shown here is derived from an EMBL/GenBank/DDBJ whole genome shotgun (WGS) entry which is preliminary data.</text>
</comment>
<proteinExistence type="predicted"/>
<accession>A0AAE0J466</accession>
<feature type="region of interest" description="Disordered" evidence="1">
    <location>
        <begin position="137"/>
        <end position="162"/>
    </location>
</feature>
<feature type="domain" description="Protein kinase" evidence="2">
    <location>
        <begin position="352"/>
        <end position="715"/>
    </location>
</feature>
<evidence type="ECO:0000259" key="2">
    <source>
        <dbReference type="PROSITE" id="PS50011"/>
    </source>
</evidence>
<gene>
    <name evidence="3" type="ORF">B0T19DRAFT_480551</name>
</gene>
<dbReference type="Gene3D" id="3.30.200.20">
    <property type="entry name" value="Phosphorylase Kinase, domain 1"/>
    <property type="match status" value="1"/>
</dbReference>
<reference evidence="3" key="2">
    <citation type="submission" date="2023-06" db="EMBL/GenBank/DDBJ databases">
        <authorList>
            <consortium name="Lawrence Berkeley National Laboratory"/>
            <person name="Haridas S."/>
            <person name="Hensen N."/>
            <person name="Bonometti L."/>
            <person name="Westerberg I."/>
            <person name="Brannstrom I.O."/>
            <person name="Guillou S."/>
            <person name="Cros-Aarteil S."/>
            <person name="Calhoun S."/>
            <person name="Kuo A."/>
            <person name="Mondo S."/>
            <person name="Pangilinan J."/>
            <person name="Riley R."/>
            <person name="Labutti K."/>
            <person name="Andreopoulos B."/>
            <person name="Lipzen A."/>
            <person name="Chen C."/>
            <person name="Yanf M."/>
            <person name="Daum C."/>
            <person name="Ng V."/>
            <person name="Clum A."/>
            <person name="Steindorff A."/>
            <person name="Ohm R."/>
            <person name="Martin F."/>
            <person name="Silar P."/>
            <person name="Natvig D."/>
            <person name="Lalanne C."/>
            <person name="Gautier V."/>
            <person name="Ament-Velasquez S.L."/>
            <person name="Kruys A."/>
            <person name="Hutchinson M.I."/>
            <person name="Powell A.J."/>
            <person name="Barry K."/>
            <person name="Miller A.N."/>
            <person name="Grigoriev I.V."/>
            <person name="Debuchy R."/>
            <person name="Gladieux P."/>
            <person name="Thoren M.H."/>
            <person name="Johannesson H."/>
        </authorList>
    </citation>
    <scope>NUCLEOTIDE SEQUENCE</scope>
    <source>
        <strain evidence="3">SMH4131-1</strain>
    </source>
</reference>
<dbReference type="EMBL" id="JAUEPO010000001">
    <property type="protein sequence ID" value="KAK3335916.1"/>
    <property type="molecule type" value="Genomic_DNA"/>
</dbReference>
<dbReference type="InterPro" id="IPR000719">
    <property type="entry name" value="Prot_kinase_dom"/>
</dbReference>
<dbReference type="Pfam" id="PF00069">
    <property type="entry name" value="Pkinase"/>
    <property type="match status" value="1"/>
</dbReference>
<keyword evidence="3" id="KW-0418">Kinase</keyword>
<protein>
    <submittedName>
        <fullName evidence="3">Kinase-like domain-containing protein</fullName>
    </submittedName>
</protein>
<organism evidence="3 4">
    <name type="scientific">Cercophora scortea</name>
    <dbReference type="NCBI Taxonomy" id="314031"/>
    <lineage>
        <taxon>Eukaryota</taxon>
        <taxon>Fungi</taxon>
        <taxon>Dikarya</taxon>
        <taxon>Ascomycota</taxon>
        <taxon>Pezizomycotina</taxon>
        <taxon>Sordariomycetes</taxon>
        <taxon>Sordariomycetidae</taxon>
        <taxon>Sordariales</taxon>
        <taxon>Lasiosphaeriaceae</taxon>
        <taxon>Cercophora</taxon>
    </lineage>
</organism>
<dbReference type="GO" id="GO:0005524">
    <property type="term" value="F:ATP binding"/>
    <property type="evidence" value="ECO:0007669"/>
    <property type="project" value="InterPro"/>
</dbReference>
<dbReference type="PANTHER" id="PTHR24359:SF37">
    <property type="entry name" value="PROTEIN KINASE DOMAIN-CONTAINING PROTEIN"/>
    <property type="match status" value="1"/>
</dbReference>
<feature type="compositionally biased region" description="Low complexity" evidence="1">
    <location>
        <begin position="83"/>
        <end position="99"/>
    </location>
</feature>
<evidence type="ECO:0000313" key="4">
    <source>
        <dbReference type="Proteomes" id="UP001286456"/>
    </source>
</evidence>
<keyword evidence="3" id="KW-0808">Transferase</keyword>
<dbReference type="SUPFAM" id="SSF56112">
    <property type="entry name" value="Protein kinase-like (PK-like)"/>
    <property type="match status" value="1"/>
</dbReference>
<feature type="compositionally biased region" description="Basic and acidic residues" evidence="1">
    <location>
        <begin position="1"/>
        <end position="20"/>
    </location>
</feature>
<dbReference type="Gene3D" id="1.10.510.10">
    <property type="entry name" value="Transferase(Phosphotransferase) domain 1"/>
    <property type="match status" value="1"/>
</dbReference>
<dbReference type="AlphaFoldDB" id="A0AAE0J466"/>